<reference evidence="2" key="1">
    <citation type="journal article" date="2017" name="Genome Biol.">
        <title>Comparative genomics reveals high biological diversity and specific adaptations in the industrially and medically important fungal genus Aspergillus.</title>
        <authorList>
            <person name="de Vries R.P."/>
            <person name="Riley R."/>
            <person name="Wiebenga A."/>
            <person name="Aguilar-Osorio G."/>
            <person name="Amillis S."/>
            <person name="Uchima C.A."/>
            <person name="Anderluh G."/>
            <person name="Asadollahi M."/>
            <person name="Askin M."/>
            <person name="Barry K."/>
            <person name="Battaglia E."/>
            <person name="Bayram O."/>
            <person name="Benocci T."/>
            <person name="Braus-Stromeyer S.A."/>
            <person name="Caldana C."/>
            <person name="Canovas D."/>
            <person name="Cerqueira G.C."/>
            <person name="Chen F."/>
            <person name="Chen W."/>
            <person name="Choi C."/>
            <person name="Clum A."/>
            <person name="Dos Santos R.A."/>
            <person name="Damasio A.R."/>
            <person name="Diallinas G."/>
            <person name="Emri T."/>
            <person name="Fekete E."/>
            <person name="Flipphi M."/>
            <person name="Freyberg S."/>
            <person name="Gallo A."/>
            <person name="Gournas C."/>
            <person name="Habgood R."/>
            <person name="Hainaut M."/>
            <person name="Harispe M.L."/>
            <person name="Henrissat B."/>
            <person name="Hilden K.S."/>
            <person name="Hope R."/>
            <person name="Hossain A."/>
            <person name="Karabika E."/>
            <person name="Karaffa L."/>
            <person name="Karanyi Z."/>
            <person name="Krasevec N."/>
            <person name="Kuo A."/>
            <person name="Kusch H."/>
            <person name="LaButti K."/>
            <person name="Lagendijk E.L."/>
            <person name="Lapidus A."/>
            <person name="Levasseur A."/>
            <person name="Lindquist E."/>
            <person name="Lipzen A."/>
            <person name="Logrieco A.F."/>
            <person name="MacCabe A."/>
            <person name="Maekelae M.R."/>
            <person name="Malavazi I."/>
            <person name="Melin P."/>
            <person name="Meyer V."/>
            <person name="Mielnichuk N."/>
            <person name="Miskei M."/>
            <person name="Molnar A.P."/>
            <person name="Mule G."/>
            <person name="Ngan C.Y."/>
            <person name="Orejas M."/>
            <person name="Orosz E."/>
            <person name="Ouedraogo J.P."/>
            <person name="Overkamp K.M."/>
            <person name="Park H.-S."/>
            <person name="Perrone G."/>
            <person name="Piumi F."/>
            <person name="Punt P.J."/>
            <person name="Ram A.F."/>
            <person name="Ramon A."/>
            <person name="Rauscher S."/>
            <person name="Record E."/>
            <person name="Riano-Pachon D.M."/>
            <person name="Robert V."/>
            <person name="Roehrig J."/>
            <person name="Ruller R."/>
            <person name="Salamov A."/>
            <person name="Salih N.S."/>
            <person name="Samson R.A."/>
            <person name="Sandor E."/>
            <person name="Sanguinetti M."/>
            <person name="Schuetze T."/>
            <person name="Sepcic K."/>
            <person name="Shelest E."/>
            <person name="Sherlock G."/>
            <person name="Sophianopoulou V."/>
            <person name="Squina F.M."/>
            <person name="Sun H."/>
            <person name="Susca A."/>
            <person name="Todd R.B."/>
            <person name="Tsang A."/>
            <person name="Unkles S.E."/>
            <person name="van de Wiele N."/>
            <person name="van Rossen-Uffink D."/>
            <person name="Oliveira J.V."/>
            <person name="Vesth T.C."/>
            <person name="Visser J."/>
            <person name="Yu J.-H."/>
            <person name="Zhou M."/>
            <person name="Andersen M.R."/>
            <person name="Archer D.B."/>
            <person name="Baker S.E."/>
            <person name="Benoit I."/>
            <person name="Brakhage A.A."/>
            <person name="Braus G.H."/>
            <person name="Fischer R."/>
            <person name="Frisvad J.C."/>
            <person name="Goldman G.H."/>
            <person name="Houbraken J."/>
            <person name="Oakley B."/>
            <person name="Pocsi I."/>
            <person name="Scazzocchio C."/>
            <person name="Seiboth B."/>
            <person name="vanKuyk P.A."/>
            <person name="Wortman J."/>
            <person name="Dyer P.S."/>
            <person name="Grigoriev I.V."/>
        </authorList>
    </citation>
    <scope>NUCLEOTIDE SEQUENCE [LARGE SCALE GENOMIC DNA]</scope>
    <source>
        <strain evidence="2">CBS 101740 / IMI 381727 / IBT 21946</strain>
    </source>
</reference>
<organism evidence="1 2">
    <name type="scientific">Aspergillus brasiliensis (strain CBS 101740 / IMI 381727 / IBT 21946)</name>
    <dbReference type="NCBI Taxonomy" id="767769"/>
    <lineage>
        <taxon>Eukaryota</taxon>
        <taxon>Fungi</taxon>
        <taxon>Dikarya</taxon>
        <taxon>Ascomycota</taxon>
        <taxon>Pezizomycotina</taxon>
        <taxon>Eurotiomycetes</taxon>
        <taxon>Eurotiomycetidae</taxon>
        <taxon>Eurotiales</taxon>
        <taxon>Aspergillaceae</taxon>
        <taxon>Aspergillus</taxon>
        <taxon>Aspergillus subgen. Circumdati</taxon>
    </lineage>
</organism>
<proteinExistence type="predicted"/>
<sequence length="122" mass="13705">MGPLAERRGTILISIVEQSSSLIQGPSCFVSPVSHIQPISAYTVFVWKLETPVRCRLTKSQRKSLNVDGGPMLCMHHRYLMELESKSQWVCFGWHLTDVILPEKASNALVGAIEIVLFPLKR</sequence>
<dbReference type="GeneID" id="93576170"/>
<dbReference type="OrthoDB" id="10596264at2759"/>
<accession>A0A1L9V2H5</accession>
<dbReference type="AlphaFoldDB" id="A0A1L9V2H5"/>
<evidence type="ECO:0000313" key="1">
    <source>
        <dbReference type="EMBL" id="OJJ78019.1"/>
    </source>
</evidence>
<dbReference type="EMBL" id="KV878679">
    <property type="protein sequence ID" value="OJJ78019.1"/>
    <property type="molecule type" value="Genomic_DNA"/>
</dbReference>
<dbReference type="Proteomes" id="UP000184499">
    <property type="component" value="Unassembled WGS sequence"/>
</dbReference>
<dbReference type="RefSeq" id="XP_067485266.1">
    <property type="nucleotide sequence ID" value="XM_067623682.1"/>
</dbReference>
<name>A0A1L9V2H5_ASPBC</name>
<keyword evidence="2" id="KW-1185">Reference proteome</keyword>
<protein>
    <submittedName>
        <fullName evidence="1">Uncharacterized protein</fullName>
    </submittedName>
</protein>
<gene>
    <name evidence="1" type="ORF">ASPBRDRAFT_37246</name>
</gene>
<dbReference type="VEuPathDB" id="FungiDB:ASPBRDRAFT_37246"/>
<evidence type="ECO:0000313" key="2">
    <source>
        <dbReference type="Proteomes" id="UP000184499"/>
    </source>
</evidence>